<evidence type="ECO:0008006" key="4">
    <source>
        <dbReference type="Google" id="ProtNLM"/>
    </source>
</evidence>
<organism evidence="2 3">
    <name type="scientific">Lucilia cuprina</name>
    <name type="common">Green bottle fly</name>
    <name type="synonym">Australian sheep blowfly</name>
    <dbReference type="NCBI Taxonomy" id="7375"/>
    <lineage>
        <taxon>Eukaryota</taxon>
        <taxon>Metazoa</taxon>
        <taxon>Ecdysozoa</taxon>
        <taxon>Arthropoda</taxon>
        <taxon>Hexapoda</taxon>
        <taxon>Insecta</taxon>
        <taxon>Pterygota</taxon>
        <taxon>Neoptera</taxon>
        <taxon>Endopterygota</taxon>
        <taxon>Diptera</taxon>
        <taxon>Brachycera</taxon>
        <taxon>Muscomorpha</taxon>
        <taxon>Oestroidea</taxon>
        <taxon>Calliphoridae</taxon>
        <taxon>Luciliinae</taxon>
        <taxon>Lucilia</taxon>
    </lineage>
</organism>
<protein>
    <recommendedName>
        <fullName evidence="4">MADF domain-containing protein</fullName>
    </recommendedName>
</protein>
<dbReference type="OMA" id="RINQEWE"/>
<dbReference type="InterPro" id="IPR032056">
    <property type="entry name" value="DUF4798"/>
</dbReference>
<keyword evidence="3" id="KW-1185">Reference proteome</keyword>
<evidence type="ECO:0000256" key="1">
    <source>
        <dbReference type="SAM" id="MobiDB-lite"/>
    </source>
</evidence>
<feature type="region of interest" description="Disordered" evidence="1">
    <location>
        <begin position="449"/>
        <end position="478"/>
    </location>
</feature>
<dbReference type="Proteomes" id="UP000037069">
    <property type="component" value="Unassembled WGS sequence"/>
</dbReference>
<name>A0A0L0CGN8_LUCCU</name>
<feature type="region of interest" description="Disordered" evidence="1">
    <location>
        <begin position="360"/>
        <end position="398"/>
    </location>
</feature>
<dbReference type="EMBL" id="JRES01000424">
    <property type="protein sequence ID" value="KNC31395.1"/>
    <property type="molecule type" value="Genomic_DNA"/>
</dbReference>
<reference evidence="2 3" key="1">
    <citation type="journal article" date="2015" name="Nat. Commun.">
        <title>Lucilia cuprina genome unlocks parasitic fly biology to underpin future interventions.</title>
        <authorList>
            <person name="Anstead C.A."/>
            <person name="Korhonen P.K."/>
            <person name="Young N.D."/>
            <person name="Hall R.S."/>
            <person name="Jex A.R."/>
            <person name="Murali S.C."/>
            <person name="Hughes D.S."/>
            <person name="Lee S.F."/>
            <person name="Perry T."/>
            <person name="Stroehlein A.J."/>
            <person name="Ansell B.R."/>
            <person name="Breugelmans B."/>
            <person name="Hofmann A."/>
            <person name="Qu J."/>
            <person name="Dugan S."/>
            <person name="Lee S.L."/>
            <person name="Chao H."/>
            <person name="Dinh H."/>
            <person name="Han Y."/>
            <person name="Doddapaneni H.V."/>
            <person name="Worley K.C."/>
            <person name="Muzny D.M."/>
            <person name="Ioannidis P."/>
            <person name="Waterhouse R.M."/>
            <person name="Zdobnov E.M."/>
            <person name="James P.J."/>
            <person name="Bagnall N.H."/>
            <person name="Kotze A.C."/>
            <person name="Gibbs R.A."/>
            <person name="Richards S."/>
            <person name="Batterham P."/>
            <person name="Gasser R.B."/>
        </authorList>
    </citation>
    <scope>NUCLEOTIDE SEQUENCE [LARGE SCALE GENOMIC DNA]</scope>
    <source>
        <strain evidence="2 3">LS</strain>
        <tissue evidence="2">Full body</tissue>
    </source>
</reference>
<proteinExistence type="predicted"/>
<accession>A0A0L0CGN8</accession>
<feature type="compositionally biased region" description="Polar residues" evidence="1">
    <location>
        <begin position="361"/>
        <end position="389"/>
    </location>
</feature>
<gene>
    <name evidence="2" type="ORF">FF38_07221</name>
</gene>
<sequence length="478" mass="54835">MELHSYAKRRISKKWTIEQKRKLVEARIAHDAWFTNKPSSVVPWKNILIAANLDDFNVFFVRKQWSNMLTRYKQYKQTRLGNIASKTIDAELIKRINQEWEFFGAIHAFMTRKTTNLHSYALTHRTENSNNEHLEQTGEEELIQTSSRITEQEEQNQTTTIKTPTKLLHNETIIIQKDCAKENIPNNTTVVIQANTSNNNNNNNNNNISIDDGIHLFSSDTNDEFQIITETTRIINGSMGQCEDEDENMNCVRNTDHDFYSKRSSLADMVGEVKRHEEDELQEQQSNYFADASEESQGSLNMVVDILQTNIHTTNDLAPLNMLTVRDGNGQTFEIKSEHITQSESLVIKEEIHDQAFLNDMPSTSTQSNQTDNMQQQPNSNSSASTTKNRLSERDKYYRHKRRFNRRLEKRFDAILQVMGQIVKVEYPNVDVTPLVGTVTTVTSSLGKVLSSDSEDDDVSNQSDDSNLNIPKATHGNH</sequence>
<evidence type="ECO:0000313" key="2">
    <source>
        <dbReference type="EMBL" id="KNC31395.1"/>
    </source>
</evidence>
<evidence type="ECO:0000313" key="3">
    <source>
        <dbReference type="Proteomes" id="UP000037069"/>
    </source>
</evidence>
<comment type="caution">
    <text evidence="2">The sequence shown here is derived from an EMBL/GenBank/DDBJ whole genome shotgun (WGS) entry which is preliminary data.</text>
</comment>
<dbReference type="AlphaFoldDB" id="A0A0L0CGN8"/>
<dbReference type="OrthoDB" id="7839010at2759"/>
<dbReference type="Pfam" id="PF16055">
    <property type="entry name" value="DUF4798"/>
    <property type="match status" value="1"/>
</dbReference>